<proteinExistence type="inferred from homology"/>
<keyword evidence="4 10" id="KW-1133">Transmembrane helix</keyword>
<feature type="compositionally biased region" description="Acidic residues" evidence="9">
    <location>
        <begin position="576"/>
        <end position="585"/>
    </location>
</feature>
<dbReference type="Pfam" id="PF07885">
    <property type="entry name" value="Ion_trans_2"/>
    <property type="match status" value="2"/>
</dbReference>
<keyword evidence="3 8" id="KW-0812">Transmembrane</keyword>
<protein>
    <recommendedName>
        <fullName evidence="11">Potassium channel domain-containing protein</fullName>
    </recommendedName>
</protein>
<keyword evidence="5 8" id="KW-0406">Ion transport</keyword>
<feature type="compositionally biased region" description="Basic and acidic residues" evidence="9">
    <location>
        <begin position="10"/>
        <end position="20"/>
    </location>
</feature>
<feature type="transmembrane region" description="Helical" evidence="10">
    <location>
        <begin position="476"/>
        <end position="493"/>
    </location>
</feature>
<evidence type="ECO:0000256" key="6">
    <source>
        <dbReference type="ARBA" id="ARBA00023136"/>
    </source>
</evidence>
<evidence type="ECO:0000256" key="3">
    <source>
        <dbReference type="ARBA" id="ARBA00022692"/>
    </source>
</evidence>
<feature type="region of interest" description="Disordered" evidence="9">
    <location>
        <begin position="620"/>
        <end position="650"/>
    </location>
</feature>
<keyword evidence="7 8" id="KW-0407">Ion channel</keyword>
<feature type="transmembrane region" description="Helical" evidence="10">
    <location>
        <begin position="444"/>
        <end position="461"/>
    </location>
</feature>
<keyword evidence="6 10" id="KW-0472">Membrane</keyword>
<evidence type="ECO:0000256" key="9">
    <source>
        <dbReference type="SAM" id="MobiDB-lite"/>
    </source>
</evidence>
<reference evidence="12 13" key="1">
    <citation type="submission" date="2023-08" db="EMBL/GenBank/DDBJ databases">
        <title>A Necator americanus chromosomal reference genome.</title>
        <authorList>
            <person name="Ilik V."/>
            <person name="Petrzelkova K.J."/>
            <person name="Pardy F."/>
            <person name="Fuh T."/>
            <person name="Niatou-Singa F.S."/>
            <person name="Gouil Q."/>
            <person name="Baker L."/>
            <person name="Ritchie M.E."/>
            <person name="Jex A.R."/>
            <person name="Gazzola D."/>
            <person name="Li H."/>
            <person name="Toshio Fujiwara R."/>
            <person name="Zhan B."/>
            <person name="Aroian R.V."/>
            <person name="Pafco B."/>
            <person name="Schwarz E.M."/>
        </authorList>
    </citation>
    <scope>NUCLEOTIDE SEQUENCE [LARGE SCALE GENOMIC DNA]</scope>
    <source>
        <strain evidence="12 13">Aroian</strain>
        <tissue evidence="12">Whole animal</tissue>
    </source>
</reference>
<sequence>MSSRWTSSRSADKKTLKEEMLMPENNADCGCKNDCKSKREKRFQSTKVKQFRDISEESEGANSRMSTSPSTQDSIMPSTSESATSEKSKIEEKIEAENVNDVKESAVNPEIVVENTEVPKRFLPRSISECEANDDRDSQRSILRNPQLAKIRPIMEKRQSFDLPLERPINDSTNEMDVIERYYQRNQATINSLQSRNMDTVRARATERRHPVSLASRRSEQSEAVMPSMNIRERKNFNKSFYWIAANHKKIGFRHICMLLLVLVYTLLGALMFYLIESNYERNTVVIRKGALDKTILGIATEMTNKVNDPDETVNVTMMEEYIKRAYVTLLQQESAYKGSTFYKSEDPDNNYKWTFGSAFFFSMNVYTTTGYGSIAPESIAGKSCVMVYGFLFVPLTLVVLRDLGQWALVHTTKIYARLLIMFRRARGYGETKDDEMISLPIKFCMGIMLGYLLFASLFIYEYDALSGPAGSGMDFFHSFYFSFISMTTIGLGDIMPNNVTFAPIITVLFFFGMPILKVVNRSTYICVENGVFGTMTVFENRLDSCWTGVQPNDAEAQAVSPRPSIRSRGTATPERDDESSDEESQANQFLNNFTIRSIATFMKSQSDVYGGDFGRVNLRRGDLLPHNNENTVRSVSSTTRRAGDPSARY</sequence>
<evidence type="ECO:0000256" key="5">
    <source>
        <dbReference type="ARBA" id="ARBA00023065"/>
    </source>
</evidence>
<feature type="compositionally biased region" description="Polar residues" evidence="9">
    <location>
        <begin position="628"/>
        <end position="641"/>
    </location>
</feature>
<dbReference type="InterPro" id="IPR003280">
    <property type="entry name" value="2pore_dom_K_chnl"/>
</dbReference>
<evidence type="ECO:0000313" key="12">
    <source>
        <dbReference type="EMBL" id="KAK6752420.1"/>
    </source>
</evidence>
<evidence type="ECO:0000256" key="2">
    <source>
        <dbReference type="ARBA" id="ARBA00022448"/>
    </source>
</evidence>
<comment type="similarity">
    <text evidence="8">Belongs to the two pore domain potassium channel (TC 1.A.1.8) family.</text>
</comment>
<evidence type="ECO:0000256" key="1">
    <source>
        <dbReference type="ARBA" id="ARBA00004141"/>
    </source>
</evidence>
<evidence type="ECO:0000259" key="11">
    <source>
        <dbReference type="Pfam" id="PF07885"/>
    </source>
</evidence>
<feature type="domain" description="Potassium channel" evidence="11">
    <location>
        <begin position="450"/>
        <end position="517"/>
    </location>
</feature>
<dbReference type="PRINTS" id="PR01333">
    <property type="entry name" value="2POREKCHANEL"/>
</dbReference>
<feature type="region of interest" description="Disordered" evidence="9">
    <location>
        <begin position="554"/>
        <end position="587"/>
    </location>
</feature>
<evidence type="ECO:0000256" key="4">
    <source>
        <dbReference type="ARBA" id="ARBA00022989"/>
    </source>
</evidence>
<comment type="caution">
    <text evidence="12">The sequence shown here is derived from an EMBL/GenBank/DDBJ whole genome shotgun (WGS) entry which is preliminary data.</text>
</comment>
<feature type="transmembrane region" description="Helical" evidence="10">
    <location>
        <begin position="352"/>
        <end position="368"/>
    </location>
</feature>
<dbReference type="PANTHER" id="PTHR11003">
    <property type="entry name" value="POTASSIUM CHANNEL, SUBFAMILY K"/>
    <property type="match status" value="1"/>
</dbReference>
<comment type="subcellular location">
    <subcellularLocation>
        <location evidence="1">Membrane</location>
        <topology evidence="1">Multi-pass membrane protein</topology>
    </subcellularLocation>
</comment>
<feature type="region of interest" description="Disordered" evidence="9">
    <location>
        <begin position="206"/>
        <end position="225"/>
    </location>
</feature>
<evidence type="ECO:0000256" key="10">
    <source>
        <dbReference type="SAM" id="Phobius"/>
    </source>
</evidence>
<feature type="compositionally biased region" description="Polar residues" evidence="9">
    <location>
        <begin position="60"/>
        <end position="77"/>
    </location>
</feature>
<keyword evidence="2 8" id="KW-0813">Transport</keyword>
<gene>
    <name evidence="12" type="primary">Necator_chrIV.g16992</name>
    <name evidence="12" type="ORF">RB195_003694</name>
</gene>
<evidence type="ECO:0000313" key="13">
    <source>
        <dbReference type="Proteomes" id="UP001303046"/>
    </source>
</evidence>
<dbReference type="Proteomes" id="UP001303046">
    <property type="component" value="Unassembled WGS sequence"/>
</dbReference>
<keyword evidence="13" id="KW-1185">Reference proteome</keyword>
<accession>A0ABR1DPP8</accession>
<dbReference type="EMBL" id="JAVFWL010000004">
    <property type="protein sequence ID" value="KAK6752420.1"/>
    <property type="molecule type" value="Genomic_DNA"/>
</dbReference>
<dbReference type="PANTHER" id="PTHR11003:SF305">
    <property type="entry name" value="POTASSIUM CHANNEL DOMAIN-CONTAINING PROTEIN"/>
    <property type="match status" value="1"/>
</dbReference>
<feature type="transmembrane region" description="Helical" evidence="10">
    <location>
        <begin position="380"/>
        <end position="401"/>
    </location>
</feature>
<feature type="transmembrane region" description="Helical" evidence="10">
    <location>
        <begin position="500"/>
        <end position="517"/>
    </location>
</feature>
<name>A0ABR1DPP8_NECAM</name>
<feature type="domain" description="Potassium channel" evidence="11">
    <location>
        <begin position="339"/>
        <end position="407"/>
    </location>
</feature>
<dbReference type="Gene3D" id="1.10.287.70">
    <property type="match status" value="1"/>
</dbReference>
<feature type="transmembrane region" description="Helical" evidence="10">
    <location>
        <begin position="256"/>
        <end position="276"/>
    </location>
</feature>
<dbReference type="InterPro" id="IPR013099">
    <property type="entry name" value="K_chnl_dom"/>
</dbReference>
<evidence type="ECO:0000256" key="8">
    <source>
        <dbReference type="RuleBase" id="RU003857"/>
    </source>
</evidence>
<feature type="region of interest" description="Disordered" evidence="9">
    <location>
        <begin position="1"/>
        <end position="91"/>
    </location>
</feature>
<organism evidence="12 13">
    <name type="scientific">Necator americanus</name>
    <name type="common">Human hookworm</name>
    <dbReference type="NCBI Taxonomy" id="51031"/>
    <lineage>
        <taxon>Eukaryota</taxon>
        <taxon>Metazoa</taxon>
        <taxon>Ecdysozoa</taxon>
        <taxon>Nematoda</taxon>
        <taxon>Chromadorea</taxon>
        <taxon>Rhabditida</taxon>
        <taxon>Rhabditina</taxon>
        <taxon>Rhabditomorpha</taxon>
        <taxon>Strongyloidea</taxon>
        <taxon>Ancylostomatidae</taxon>
        <taxon>Bunostominae</taxon>
        <taxon>Necator</taxon>
    </lineage>
</organism>
<evidence type="ECO:0000256" key="7">
    <source>
        <dbReference type="ARBA" id="ARBA00023303"/>
    </source>
</evidence>
<dbReference type="SUPFAM" id="SSF81324">
    <property type="entry name" value="Voltage-gated potassium channels"/>
    <property type="match status" value="2"/>
</dbReference>